<gene>
    <name evidence="5" type="ORF">HHL11_23530</name>
</gene>
<evidence type="ECO:0000313" key="5">
    <source>
        <dbReference type="EMBL" id="NML46735.1"/>
    </source>
</evidence>
<comment type="cofactor">
    <cofactor evidence="1">
        <name>Fe(2+)</name>
        <dbReference type="ChEBI" id="CHEBI:29033"/>
    </cofactor>
</comment>
<evidence type="ECO:0000259" key="4">
    <source>
        <dbReference type="Pfam" id="PF02668"/>
    </source>
</evidence>
<evidence type="ECO:0000256" key="3">
    <source>
        <dbReference type="ARBA" id="ARBA00023194"/>
    </source>
</evidence>
<evidence type="ECO:0000313" key="6">
    <source>
        <dbReference type="Proteomes" id="UP000541185"/>
    </source>
</evidence>
<dbReference type="InterPro" id="IPR003819">
    <property type="entry name" value="TauD/TfdA-like"/>
</dbReference>
<keyword evidence="2" id="KW-0560">Oxidoreductase</keyword>
<dbReference type="RefSeq" id="WP_169420981.1">
    <property type="nucleotide sequence ID" value="NZ_JABBFX010000002.1"/>
</dbReference>
<dbReference type="InterPro" id="IPR042098">
    <property type="entry name" value="TauD-like_sf"/>
</dbReference>
<evidence type="ECO:0000256" key="2">
    <source>
        <dbReference type="ARBA" id="ARBA00023002"/>
    </source>
</evidence>
<comment type="caution">
    <text evidence="5">The sequence shown here is derived from an EMBL/GenBank/DDBJ whole genome shotgun (WGS) entry which is preliminary data.</text>
</comment>
<keyword evidence="5" id="KW-0223">Dioxygenase</keyword>
<dbReference type="Gene3D" id="3.60.130.10">
    <property type="entry name" value="Clavaminate synthase-like"/>
    <property type="match status" value="1"/>
</dbReference>
<organism evidence="5 6">
    <name type="scientific">Ramlibacter agri</name>
    <dbReference type="NCBI Taxonomy" id="2728837"/>
    <lineage>
        <taxon>Bacteria</taxon>
        <taxon>Pseudomonadati</taxon>
        <taxon>Pseudomonadota</taxon>
        <taxon>Betaproteobacteria</taxon>
        <taxon>Burkholderiales</taxon>
        <taxon>Comamonadaceae</taxon>
        <taxon>Ramlibacter</taxon>
    </lineage>
</organism>
<accession>A0A848H7G8</accession>
<dbReference type="InterPro" id="IPR050411">
    <property type="entry name" value="AlphaKG_dependent_hydroxylases"/>
</dbReference>
<reference evidence="5 6" key="1">
    <citation type="submission" date="2020-04" db="EMBL/GenBank/DDBJ databases">
        <title>Ramlibacter sp. G-1-2-2 isolated from soil.</title>
        <authorList>
            <person name="Dahal R.H."/>
        </authorList>
    </citation>
    <scope>NUCLEOTIDE SEQUENCE [LARGE SCALE GENOMIC DNA]</scope>
    <source>
        <strain evidence="5 6">G-1-2-2</strain>
    </source>
</reference>
<dbReference type="PANTHER" id="PTHR10696">
    <property type="entry name" value="GAMMA-BUTYROBETAINE HYDROXYLASE-RELATED"/>
    <property type="match status" value="1"/>
</dbReference>
<dbReference type="Proteomes" id="UP000541185">
    <property type="component" value="Unassembled WGS sequence"/>
</dbReference>
<dbReference type="Pfam" id="PF02668">
    <property type="entry name" value="TauD"/>
    <property type="match status" value="1"/>
</dbReference>
<keyword evidence="6" id="KW-1185">Reference proteome</keyword>
<dbReference type="GO" id="GO:0017000">
    <property type="term" value="P:antibiotic biosynthetic process"/>
    <property type="evidence" value="ECO:0007669"/>
    <property type="project" value="UniProtKB-KW"/>
</dbReference>
<evidence type="ECO:0000256" key="1">
    <source>
        <dbReference type="ARBA" id="ARBA00001954"/>
    </source>
</evidence>
<protein>
    <submittedName>
        <fullName evidence="5">TauD/TfdA family dioxygenase</fullName>
    </submittedName>
</protein>
<dbReference type="GO" id="GO:0016706">
    <property type="term" value="F:2-oxoglutarate-dependent dioxygenase activity"/>
    <property type="evidence" value="ECO:0007669"/>
    <property type="project" value="UniProtKB-ARBA"/>
</dbReference>
<dbReference type="SUPFAM" id="SSF51197">
    <property type="entry name" value="Clavaminate synthase-like"/>
    <property type="match status" value="1"/>
</dbReference>
<proteinExistence type="predicted"/>
<dbReference type="AlphaFoldDB" id="A0A848H7G8"/>
<sequence length="347" mass="38518">MDLPTFDNAQAWTGRDMAARDDWIHTLAAGEIAEIDAAVRHAEASGRDILELRREDFPLDRLLPVLAAVRRETLAGRGFFLIRGIPVERYTLRQSAIAYWGVGLYLGEGVSQNAKGHVLGHVANLGLDYADPHVRGYQTTVRLPYHSDMSDLVLLLCLKASRSGGLSSVVSSTTLWNELVRARPDHARALMEPVYFTRWNEIPEGREAHARVFPFVPCEGRMIATYVRAAVVKGQKLPGVPALAPAQVEAMDYLDALAADPRLHLDMAFQPGDIQVLCNHFTLHSRTSFEDWPERERRRHLMRLWLACDDGPTLPAFLTQDYQCATAGGRPNGVRVPGASLVAPIEP</sequence>
<name>A0A848H7G8_9BURK</name>
<feature type="domain" description="TauD/TfdA-like" evidence="4">
    <location>
        <begin position="53"/>
        <end position="305"/>
    </location>
</feature>
<dbReference type="EMBL" id="JABBFX010000002">
    <property type="protein sequence ID" value="NML46735.1"/>
    <property type="molecule type" value="Genomic_DNA"/>
</dbReference>
<dbReference type="PANTHER" id="PTHR10696:SF56">
    <property type="entry name" value="TAUD_TFDA-LIKE DOMAIN-CONTAINING PROTEIN"/>
    <property type="match status" value="1"/>
</dbReference>
<keyword evidence="3" id="KW-0045">Antibiotic biosynthesis</keyword>